<sequence length="357" mass="38519" precursor="true">MIDKKKFSWVFSAMIVGLFSSSAAAETVGLWTFNEESVGQVVLEGDPILDTSGSANTHDGAIYADFDDDVPYVAGNPGSMDGAALQFERGIGGGFTEGINDSVEVPGHADFQFNATQSMTYETMIRTSQVTGGLPDTDTQGTAPLIQNGFGSFWLDDDQPGKVMFSTGFGAKRDAEFGMVDTRGKTWSTTAVNDDQWHHIAGVFDATSETMRLYIDGVEEATTDVSAWINGTSWSETMGVGEEEYLIFGSNGTGRAIREYEGEMDFVRITRDALVPSEFYGLPESQPLPGDFDGNETVDGNDFLVWQQDPLVGDLTDWQDNYGGSSNLTASVGAIPEPHCFVLAGMALLSLAGRRKQ</sequence>
<dbReference type="KEGG" id="amob:HG15A2_24160"/>
<dbReference type="InterPro" id="IPR013320">
    <property type="entry name" value="ConA-like_dom_sf"/>
</dbReference>
<feature type="chain" id="PRO_5022117655" description="LamG-like jellyroll fold domain-containing protein" evidence="1">
    <location>
        <begin position="26"/>
        <end position="357"/>
    </location>
</feature>
<reference evidence="2 3" key="1">
    <citation type="submission" date="2019-02" db="EMBL/GenBank/DDBJ databases">
        <title>Deep-cultivation of Planctomycetes and their phenomic and genomic characterization uncovers novel biology.</title>
        <authorList>
            <person name="Wiegand S."/>
            <person name="Jogler M."/>
            <person name="Boedeker C."/>
            <person name="Pinto D."/>
            <person name="Vollmers J."/>
            <person name="Rivas-Marin E."/>
            <person name="Kohn T."/>
            <person name="Peeters S.H."/>
            <person name="Heuer A."/>
            <person name="Rast P."/>
            <person name="Oberbeckmann S."/>
            <person name="Bunk B."/>
            <person name="Jeske O."/>
            <person name="Meyerdierks A."/>
            <person name="Storesund J.E."/>
            <person name="Kallscheuer N."/>
            <person name="Luecker S."/>
            <person name="Lage O.M."/>
            <person name="Pohl T."/>
            <person name="Merkel B.J."/>
            <person name="Hornburger P."/>
            <person name="Mueller R.-W."/>
            <person name="Bruemmer F."/>
            <person name="Labrenz M."/>
            <person name="Spormann A.M."/>
            <person name="Op den Camp H."/>
            <person name="Overmann J."/>
            <person name="Amann R."/>
            <person name="Jetten M.S.M."/>
            <person name="Mascher T."/>
            <person name="Medema M.H."/>
            <person name="Devos D.P."/>
            <person name="Kaster A.-K."/>
            <person name="Ovreas L."/>
            <person name="Rohde M."/>
            <person name="Galperin M.Y."/>
            <person name="Jogler C."/>
        </authorList>
    </citation>
    <scope>NUCLEOTIDE SEQUENCE [LARGE SCALE GENOMIC DNA]</scope>
    <source>
        <strain evidence="2 3">HG15A2</strain>
    </source>
</reference>
<dbReference type="EMBL" id="CP036263">
    <property type="protein sequence ID" value="QDS99124.1"/>
    <property type="molecule type" value="Genomic_DNA"/>
</dbReference>
<name>A0A517MW65_9BACT</name>
<dbReference type="Pfam" id="PF13385">
    <property type="entry name" value="Laminin_G_3"/>
    <property type="match status" value="1"/>
</dbReference>
<dbReference type="Gene3D" id="2.60.120.200">
    <property type="match status" value="1"/>
</dbReference>
<accession>A0A517MW65</accession>
<evidence type="ECO:0008006" key="4">
    <source>
        <dbReference type="Google" id="ProtNLM"/>
    </source>
</evidence>
<evidence type="ECO:0000313" key="2">
    <source>
        <dbReference type="EMBL" id="QDS99124.1"/>
    </source>
</evidence>
<evidence type="ECO:0000256" key="1">
    <source>
        <dbReference type="SAM" id="SignalP"/>
    </source>
</evidence>
<organism evidence="2 3">
    <name type="scientific">Adhaeretor mobilis</name>
    <dbReference type="NCBI Taxonomy" id="1930276"/>
    <lineage>
        <taxon>Bacteria</taxon>
        <taxon>Pseudomonadati</taxon>
        <taxon>Planctomycetota</taxon>
        <taxon>Planctomycetia</taxon>
        <taxon>Pirellulales</taxon>
        <taxon>Lacipirellulaceae</taxon>
        <taxon>Adhaeretor</taxon>
    </lineage>
</organism>
<dbReference type="RefSeq" id="WP_145060394.1">
    <property type="nucleotide sequence ID" value="NZ_CP036263.1"/>
</dbReference>
<dbReference type="OrthoDB" id="273459at2"/>
<evidence type="ECO:0000313" key="3">
    <source>
        <dbReference type="Proteomes" id="UP000319852"/>
    </source>
</evidence>
<protein>
    <recommendedName>
        <fullName evidence="4">LamG-like jellyroll fold domain-containing protein</fullName>
    </recommendedName>
</protein>
<feature type="signal peptide" evidence="1">
    <location>
        <begin position="1"/>
        <end position="25"/>
    </location>
</feature>
<keyword evidence="3" id="KW-1185">Reference proteome</keyword>
<dbReference type="SUPFAM" id="SSF49899">
    <property type="entry name" value="Concanavalin A-like lectins/glucanases"/>
    <property type="match status" value="1"/>
</dbReference>
<dbReference type="AlphaFoldDB" id="A0A517MW65"/>
<gene>
    <name evidence="2" type="ORF">HG15A2_24160</name>
</gene>
<keyword evidence="1" id="KW-0732">Signal</keyword>
<proteinExistence type="predicted"/>
<dbReference type="Proteomes" id="UP000319852">
    <property type="component" value="Chromosome"/>
</dbReference>